<comment type="caution">
    <text evidence="6">The sequence shown here is derived from an EMBL/GenBank/DDBJ whole genome shotgun (WGS) entry which is preliminary data.</text>
</comment>
<evidence type="ECO:0000256" key="1">
    <source>
        <dbReference type="ARBA" id="ARBA00001974"/>
    </source>
</evidence>
<dbReference type="SUPFAM" id="SSF51905">
    <property type="entry name" value="FAD/NAD(P)-binding domain"/>
    <property type="match status" value="2"/>
</dbReference>
<name>A0ABX2UB80_9BURK</name>
<dbReference type="Gene3D" id="3.50.50.100">
    <property type="match status" value="1"/>
</dbReference>
<keyword evidence="2" id="KW-0285">Flavoprotein</keyword>
<sequence>MHSTGIKKLLLLGAGHAHLHVLAQLAQNRPADLDITVVSPYPYQTYSGMTPGLVAGHYSPEDCQIPLEPLIKAAGAKWIQARCSGIDAGEQRVRLSPTAKSQSAEDIPPPDLPYHLLSIDTGAVIDRERLEVEMPGASAHALIVRPIEVFASLWPKVVELAQSQPVSIAIIGAGAAGIELLFAAEQCLRQQGIHGARFSLITGGGEVAANYSAGVRKRVLRQLKRRGITVLREACVGLEKGRVKLGSGAVLSCDVPLLAIGTHAPAWLQDSGLALSEAGHVLVNAFQQSPSHPNVFAAGDVSTREDKPHPKSGVYAVRAGPPLVHNLLAQHEGLALKPHHPPVNTLNLLSCGTDHAIVSYGPLYAGGAWAWRWKDRIDRAFVAKYRVL</sequence>
<protein>
    <recommendedName>
        <fullName evidence="5">FAD/NAD(P)-binding domain-containing protein</fullName>
    </recommendedName>
</protein>
<dbReference type="Proteomes" id="UP000185657">
    <property type="component" value="Unassembled WGS sequence"/>
</dbReference>
<evidence type="ECO:0000256" key="4">
    <source>
        <dbReference type="ARBA" id="ARBA00023002"/>
    </source>
</evidence>
<keyword evidence="7" id="KW-1185">Reference proteome</keyword>
<evidence type="ECO:0000313" key="7">
    <source>
        <dbReference type="Proteomes" id="UP000185657"/>
    </source>
</evidence>
<dbReference type="InterPro" id="IPR051169">
    <property type="entry name" value="NADH-Q_oxidoreductase"/>
</dbReference>
<dbReference type="RefSeq" id="WP_082876775.1">
    <property type="nucleotide sequence ID" value="NZ_CP017476.1"/>
</dbReference>
<evidence type="ECO:0000259" key="5">
    <source>
        <dbReference type="Pfam" id="PF07992"/>
    </source>
</evidence>
<comment type="cofactor">
    <cofactor evidence="1">
        <name>FAD</name>
        <dbReference type="ChEBI" id="CHEBI:57692"/>
    </cofactor>
</comment>
<feature type="domain" description="FAD/NAD(P)-binding" evidence="5">
    <location>
        <begin position="8"/>
        <end position="320"/>
    </location>
</feature>
<evidence type="ECO:0000313" key="6">
    <source>
        <dbReference type="EMBL" id="OAD43334.1"/>
    </source>
</evidence>
<reference evidence="6 7" key="1">
    <citation type="submission" date="2016-02" db="EMBL/GenBank/DDBJ databases">
        <title>Draft genome sequence of Hydrogenophaga sp. LPB0072.</title>
        <authorList>
            <person name="Shin S.-K."/>
            <person name="Yi H."/>
        </authorList>
    </citation>
    <scope>NUCLEOTIDE SEQUENCE [LARGE SCALE GENOMIC DNA]</scope>
    <source>
        <strain evidence="6 7">LPB0072</strain>
    </source>
</reference>
<evidence type="ECO:0000256" key="3">
    <source>
        <dbReference type="ARBA" id="ARBA00022827"/>
    </source>
</evidence>
<dbReference type="InterPro" id="IPR036188">
    <property type="entry name" value="FAD/NAD-bd_sf"/>
</dbReference>
<evidence type="ECO:0000256" key="2">
    <source>
        <dbReference type="ARBA" id="ARBA00022630"/>
    </source>
</evidence>
<proteinExistence type="predicted"/>
<dbReference type="NCBIfam" id="TIGR03169">
    <property type="entry name" value="Nterm_to_SelD"/>
    <property type="match status" value="1"/>
</dbReference>
<keyword evidence="3" id="KW-0274">FAD</keyword>
<dbReference type="InterPro" id="IPR017584">
    <property type="entry name" value="Pyridine_nucleo_diS_OxRdtase_N"/>
</dbReference>
<gene>
    <name evidence="6" type="ORF">LPB72_05770</name>
</gene>
<dbReference type="Pfam" id="PF07992">
    <property type="entry name" value="Pyr_redox_2"/>
    <property type="match status" value="1"/>
</dbReference>
<dbReference type="InterPro" id="IPR023753">
    <property type="entry name" value="FAD/NAD-binding_dom"/>
</dbReference>
<keyword evidence="4" id="KW-0560">Oxidoreductase</keyword>
<organism evidence="6 7">
    <name type="scientific">Hydrogenophaga crassostreae</name>
    <dbReference type="NCBI Taxonomy" id="1763535"/>
    <lineage>
        <taxon>Bacteria</taxon>
        <taxon>Pseudomonadati</taxon>
        <taxon>Pseudomonadota</taxon>
        <taxon>Betaproteobacteria</taxon>
        <taxon>Burkholderiales</taxon>
        <taxon>Comamonadaceae</taxon>
        <taxon>Hydrogenophaga</taxon>
    </lineage>
</organism>
<dbReference type="PRINTS" id="PR00368">
    <property type="entry name" value="FADPNR"/>
</dbReference>
<dbReference type="PANTHER" id="PTHR42913">
    <property type="entry name" value="APOPTOSIS-INDUCING FACTOR 1"/>
    <property type="match status" value="1"/>
</dbReference>
<dbReference type="EMBL" id="LVWD01000004">
    <property type="protein sequence ID" value="OAD43334.1"/>
    <property type="molecule type" value="Genomic_DNA"/>
</dbReference>
<dbReference type="PANTHER" id="PTHR42913:SF9">
    <property type="entry name" value="SLR1591 PROTEIN"/>
    <property type="match status" value="1"/>
</dbReference>
<accession>A0ABX2UB80</accession>